<keyword evidence="3" id="KW-0479">Metal-binding</keyword>
<dbReference type="Gene3D" id="2.30.29.30">
    <property type="entry name" value="Pleckstrin-homology domain (PH domain)/Phosphotyrosine-binding domain (PTB)"/>
    <property type="match status" value="1"/>
</dbReference>
<evidence type="ECO:0000313" key="8">
    <source>
        <dbReference type="EMBL" id="RDL40556.1"/>
    </source>
</evidence>
<dbReference type="InterPro" id="IPR035899">
    <property type="entry name" value="DBL_dom_sf"/>
</dbReference>
<dbReference type="SMART" id="SM00355">
    <property type="entry name" value="ZnF_C2H2"/>
    <property type="match status" value="3"/>
</dbReference>
<organism evidence="8 9">
    <name type="scientific">Venustampulla echinocandica</name>
    <dbReference type="NCBI Taxonomy" id="2656787"/>
    <lineage>
        <taxon>Eukaryota</taxon>
        <taxon>Fungi</taxon>
        <taxon>Dikarya</taxon>
        <taxon>Ascomycota</taxon>
        <taxon>Pezizomycotina</taxon>
        <taxon>Leotiomycetes</taxon>
        <taxon>Helotiales</taxon>
        <taxon>Pleuroascaceae</taxon>
        <taxon>Venustampulla</taxon>
    </lineage>
</organism>
<dbReference type="Pfam" id="PF26082">
    <property type="entry name" value="zf-C2H2_AcuF"/>
    <property type="match status" value="1"/>
</dbReference>
<dbReference type="Pfam" id="PF00780">
    <property type="entry name" value="CNH"/>
    <property type="match status" value="1"/>
</dbReference>
<dbReference type="PROSITE" id="PS50010">
    <property type="entry name" value="DH_2"/>
    <property type="match status" value="1"/>
</dbReference>
<sequence length="1555" mass="175615">MNSIAANFAVCLADYEQLISIIAESSSPLHQQLELSALQDELGRFKVWAGNIAAHKTGRSSLDFRLRDATPLRERIMGLLSDMSELLEEGSQIAAGDRVPQDEAPSDHDSDSSDEEGSTLSVRSENLTTELQQIFLDVVVCIDCLYKLSMTIRSGVSAHDRLVKAAAIDISFYETWDIQHVKSKFPAIKESLATRLGKSISRRRQHFKYCEKHHKKLAQDLILPQRALNLPHPSPAIANSPGISPQDPSPVDNHQEVAIDLPRIEAKTSTVATTVLTQTTASEFVGGTTDFEVESDSGQTSTSYATTVSQGGRLCIPPPPRDSIGGRPFECPYCFTIVGIRTTHAWKKHVFRDLQPYVCTFETCAKASRMFDSRRDWFDHELINHRKEWFCTADCQQSFKVQGEFEDHMQDVHQISSPNQLSALVDMCQRPVDEDAEEQCPLCMETLGSMKQLCRHLARHLEELALFALPRSKDDEGVQEFDSDEPQVSDISRQLSDNSVTFGSNPDTIESLSDPDRIPDIDIPDNDDFDIDGTDGGDPALELLDLLWDSDATQTLILPVSFLSFFNQRLQNIIDGTDGSLEHQDKGFINLLVDLSKALASNNVQNQLTSKRGLSDLLLMVYLHARKCYQKQSSSDREVIWGGLVDRVRMFFIKIIKDIVIESRVQEENVSKLVDHLAAIETKLAARSQPDATLGGEREGFDVIPDQDWASYWDLKVSDMQTYPQEEVERQRAIHDIWLSEKAYVDRLVVCLARYHEDLVRDPSIMQNGKPFYFVEDGFTIIGTLQELHEGFLFALENRIKTQGPWVHDLSDIIRDWIPRTTSSYRHYAVTFPMIEWLIQREAAHNPRFKETFYSEAAKLDWLSCMKSPSIRIQQYLTLLPAIRQTASENTDEGKEFKEMMENVKTLTEGFQKMENYGRAKVRVHELNKALLFREGLGGPDLGLNDEGRHLLFEGQLERLRTAALGFSIANHAFLFDNYFVLAKRIGSHDIEKYDVSKPPIPMGLLVLQDAKDNSRISPIYSKIENSQSTTLEIQAPEEEFPRPGYSPFNIKHLGNQEAYTLLVKTEEERKEWCENIVLAKAAYAATLFKEKAEPFSLNVLSNGYFQNTHSLRLNRFSKIQGSPLSQAIQRAAPAPPHTRVRTGVKFGTTFMTENGPREVIGTKHAIFVLERGSSSSLPVSKLELPDVTQLLEIEELNIMLVLASKSIYSYPTQSFEALRLGQQITPAEKILENVEFFRLNKMESVRSGEKQTRILLFCAIRQEARTQIKVLELYASNIGKAKKQGAGFSFSPSSSAPHESSPLTSTPSVYKFRDYDEFYSAKDCYDIVPFRYSIAIMTGKGFDNMAHELPLARARFSRSLFTPTPFAEGQLPALGLFRLPEGMFWGRLGEVALCVYENFATYIDENGMVSERPPINFVGQAISATSYSTYLILFHDDFVEIRDMTTGKLCQIIAGQNIRYLEGDRDQGRNVMFVMAHPELEGRELVLELVLDYYHVVNPPLERPKSPVPRSRYSRIPDTASYPMVQPTPNTSRSIAARRDEDGAKKPPSKCTVS</sequence>
<dbReference type="SMART" id="SM00325">
    <property type="entry name" value="RhoGEF"/>
    <property type="match status" value="1"/>
</dbReference>
<feature type="domain" description="C2H2-type" evidence="6">
    <location>
        <begin position="389"/>
        <end position="418"/>
    </location>
</feature>
<reference evidence="8 9" key="1">
    <citation type="journal article" date="2018" name="IMA Fungus">
        <title>IMA Genome-F 9: Draft genome sequence of Annulohypoxylon stygium, Aspergillus mulundensis, Berkeleyomyces basicola (syn. Thielaviopsis basicola), Ceratocystis smalleyi, two Cercospora beticola strains, Coleophoma cylindrospora, Fusarium fracticaudum, Phialophora cf. hyalina, and Morchella septimelata.</title>
        <authorList>
            <person name="Wingfield B.D."/>
            <person name="Bills G.F."/>
            <person name="Dong Y."/>
            <person name="Huang W."/>
            <person name="Nel W.J."/>
            <person name="Swalarsk-Parry B.S."/>
            <person name="Vaghefi N."/>
            <person name="Wilken P.M."/>
            <person name="An Z."/>
            <person name="de Beer Z.W."/>
            <person name="De Vos L."/>
            <person name="Chen L."/>
            <person name="Duong T.A."/>
            <person name="Gao Y."/>
            <person name="Hammerbacher A."/>
            <person name="Kikkert J.R."/>
            <person name="Li Y."/>
            <person name="Li H."/>
            <person name="Li K."/>
            <person name="Li Q."/>
            <person name="Liu X."/>
            <person name="Ma X."/>
            <person name="Naidoo K."/>
            <person name="Pethybridge S.J."/>
            <person name="Sun J."/>
            <person name="Steenkamp E.T."/>
            <person name="van der Nest M.A."/>
            <person name="van Wyk S."/>
            <person name="Wingfield M.J."/>
            <person name="Xiong C."/>
            <person name="Yue Q."/>
            <person name="Zhang X."/>
        </authorList>
    </citation>
    <scope>NUCLEOTIDE SEQUENCE [LARGE SCALE GENOMIC DNA]</scope>
    <source>
        <strain evidence="8 9">BP 5553</strain>
    </source>
</reference>
<dbReference type="InterPro" id="IPR052233">
    <property type="entry name" value="Rho-type_GEFs"/>
</dbReference>
<dbReference type="InterPro" id="IPR000219">
    <property type="entry name" value="DH_dom"/>
</dbReference>
<proteinExistence type="predicted"/>
<dbReference type="InterPro" id="IPR013087">
    <property type="entry name" value="Znf_C2H2_type"/>
</dbReference>
<evidence type="ECO:0000256" key="2">
    <source>
        <dbReference type="ARBA" id="ARBA00022658"/>
    </source>
</evidence>
<dbReference type="PANTHER" id="PTHR46572:SF1">
    <property type="entry name" value="RHO1 GUANINE NUCLEOTIDE EXCHANGE FACTOR TUS1"/>
    <property type="match status" value="1"/>
</dbReference>
<feature type="compositionally biased region" description="Basic and acidic residues" evidence="4">
    <location>
        <begin position="99"/>
        <end position="111"/>
    </location>
</feature>
<evidence type="ECO:0000259" key="5">
    <source>
        <dbReference type="PROSITE" id="PS50010"/>
    </source>
</evidence>
<dbReference type="SUPFAM" id="SSF50729">
    <property type="entry name" value="PH domain-like"/>
    <property type="match status" value="1"/>
</dbReference>
<evidence type="ECO:0000256" key="4">
    <source>
        <dbReference type="SAM" id="MobiDB-lite"/>
    </source>
</evidence>
<dbReference type="InterPro" id="IPR058925">
    <property type="entry name" value="zf-C2H2_AcuF"/>
</dbReference>
<keyword evidence="2" id="KW-0344">Guanine-nucleotide releasing factor</keyword>
<dbReference type="Pfam" id="PF15405">
    <property type="entry name" value="PH_5"/>
    <property type="match status" value="1"/>
</dbReference>
<keyword evidence="3" id="KW-0862">Zinc</keyword>
<dbReference type="EMBL" id="NPIC01000001">
    <property type="protein sequence ID" value="RDL40556.1"/>
    <property type="molecule type" value="Genomic_DNA"/>
</dbReference>
<dbReference type="PROSITE" id="PS50219">
    <property type="entry name" value="CNH"/>
    <property type="match status" value="1"/>
</dbReference>
<evidence type="ECO:0000259" key="6">
    <source>
        <dbReference type="PROSITE" id="PS50157"/>
    </source>
</evidence>
<dbReference type="InterPro" id="IPR041675">
    <property type="entry name" value="PH_5"/>
</dbReference>
<comment type="caution">
    <text evidence="8">The sequence shown here is derived from an EMBL/GenBank/DDBJ whole genome shotgun (WGS) entry which is preliminary data.</text>
</comment>
<dbReference type="GeneID" id="43593384"/>
<dbReference type="InterPro" id="IPR011993">
    <property type="entry name" value="PH-like_dom_sf"/>
</dbReference>
<dbReference type="Gene3D" id="1.20.900.10">
    <property type="entry name" value="Dbl homology (DH) domain"/>
    <property type="match status" value="1"/>
</dbReference>
<feature type="domain" description="CNH" evidence="7">
    <location>
        <begin position="1142"/>
        <end position="1469"/>
    </location>
</feature>
<feature type="region of interest" description="Disordered" evidence="4">
    <location>
        <begin position="500"/>
        <end position="520"/>
    </location>
</feature>
<dbReference type="OrthoDB" id="20872at2759"/>
<dbReference type="Proteomes" id="UP000254866">
    <property type="component" value="Unassembled WGS sequence"/>
</dbReference>
<name>A0A370TYE8_9HELO</name>
<dbReference type="STRING" id="2656787.A0A370TYE8"/>
<keyword evidence="1" id="KW-0597">Phosphoprotein</keyword>
<dbReference type="PANTHER" id="PTHR46572">
    <property type="entry name" value="RHO1 GDP-GTP EXCHANGE PROTEIN 1-RELATED"/>
    <property type="match status" value="1"/>
</dbReference>
<feature type="region of interest" description="Disordered" evidence="4">
    <location>
        <begin position="1504"/>
        <end position="1555"/>
    </location>
</feature>
<dbReference type="PROSITE" id="PS50157">
    <property type="entry name" value="ZINC_FINGER_C2H2_2"/>
    <property type="match status" value="1"/>
</dbReference>
<dbReference type="GO" id="GO:0008270">
    <property type="term" value="F:zinc ion binding"/>
    <property type="evidence" value="ECO:0007669"/>
    <property type="project" value="UniProtKB-KW"/>
</dbReference>
<dbReference type="InterPro" id="IPR001180">
    <property type="entry name" value="CNH_dom"/>
</dbReference>
<dbReference type="GO" id="GO:0005085">
    <property type="term" value="F:guanyl-nucleotide exchange factor activity"/>
    <property type="evidence" value="ECO:0007669"/>
    <property type="project" value="UniProtKB-KW"/>
</dbReference>
<protein>
    <submittedName>
        <fullName evidence="8">Uncharacterized protein</fullName>
    </submittedName>
</protein>
<feature type="compositionally biased region" description="Polar residues" evidence="4">
    <location>
        <begin position="500"/>
        <end position="511"/>
    </location>
</feature>
<evidence type="ECO:0000313" key="9">
    <source>
        <dbReference type="Proteomes" id="UP000254866"/>
    </source>
</evidence>
<accession>A0A370TYE8</accession>
<feature type="domain" description="DH" evidence="5">
    <location>
        <begin position="729"/>
        <end position="914"/>
    </location>
</feature>
<keyword evidence="3" id="KW-0863">Zinc-finger</keyword>
<dbReference type="PROSITE" id="PS00028">
    <property type="entry name" value="ZINC_FINGER_C2H2_1"/>
    <property type="match status" value="2"/>
</dbReference>
<evidence type="ECO:0000256" key="3">
    <source>
        <dbReference type="PROSITE-ProRule" id="PRU00042"/>
    </source>
</evidence>
<dbReference type="SUPFAM" id="SSF48065">
    <property type="entry name" value="DBL homology domain (DH-domain)"/>
    <property type="match status" value="1"/>
</dbReference>
<evidence type="ECO:0000259" key="7">
    <source>
        <dbReference type="PROSITE" id="PS50219"/>
    </source>
</evidence>
<feature type="region of interest" description="Disordered" evidence="4">
    <location>
        <begin position="94"/>
        <end position="121"/>
    </location>
</feature>
<evidence type="ECO:0000256" key="1">
    <source>
        <dbReference type="ARBA" id="ARBA00022553"/>
    </source>
</evidence>
<gene>
    <name evidence="8" type="ORF">BP5553_00535</name>
</gene>
<dbReference type="Pfam" id="PF00621">
    <property type="entry name" value="RhoGEF"/>
    <property type="match status" value="1"/>
</dbReference>
<keyword evidence="9" id="KW-1185">Reference proteome</keyword>
<dbReference type="RefSeq" id="XP_031873212.1">
    <property type="nucleotide sequence ID" value="XM_032009158.1"/>
</dbReference>